<evidence type="ECO:0000256" key="2">
    <source>
        <dbReference type="ARBA" id="ARBA00022723"/>
    </source>
</evidence>
<reference evidence="11" key="2">
    <citation type="journal article" date="2014" name="PLoS ONE">
        <title>Genome and Transcriptome Analysis of the Fungal Pathogen Fusarium oxysporum f. sp. cubense Causing Banana Vascular Wilt Disease.</title>
        <authorList>
            <person name="Guo L."/>
            <person name="Han L."/>
            <person name="Yang L."/>
            <person name="Zeng H."/>
            <person name="Fan D."/>
            <person name="Zhu Y."/>
            <person name="Feng Y."/>
            <person name="Wang G."/>
            <person name="Peng C."/>
            <person name="Jiang X."/>
            <person name="Zhou D."/>
            <person name="Ni P."/>
            <person name="Liang C."/>
            <person name="Liu L."/>
            <person name="Wang J."/>
            <person name="Mao C."/>
            <person name="Fang X."/>
            <person name="Peng M."/>
            <person name="Huang J."/>
        </authorList>
    </citation>
    <scope>NUCLEOTIDE SEQUENCE [LARGE SCALE GENOMIC DNA]</scope>
    <source>
        <strain evidence="11">race 1</strain>
    </source>
</reference>
<dbReference type="Proteomes" id="UP000016928">
    <property type="component" value="Unassembled WGS sequence"/>
</dbReference>
<dbReference type="OrthoDB" id="5600085at2759"/>
<dbReference type="GO" id="GO:0005634">
    <property type="term" value="C:nucleus"/>
    <property type="evidence" value="ECO:0007669"/>
    <property type="project" value="UniProtKB-SubCell"/>
</dbReference>
<dbReference type="InterPro" id="IPR001083">
    <property type="entry name" value="Cu_fist_DNA-bd_dom"/>
</dbReference>
<dbReference type="PANTHER" id="PTHR28088">
    <property type="entry name" value="TRANSCRIPTIONAL ACTIVATOR HAA1-RELATED"/>
    <property type="match status" value="1"/>
</dbReference>
<reference evidence="11" key="1">
    <citation type="submission" date="2012-09" db="EMBL/GenBank/DDBJ databases">
        <title>Genome sequencing and comparative transcriptomics of race 1 and race 4 of banana pathogen: Fusarium oxysporum f. sp. cubense.</title>
        <authorList>
            <person name="Fang X."/>
            <person name="Huang J."/>
        </authorList>
    </citation>
    <scope>NUCLEOTIDE SEQUENCE [LARGE SCALE GENOMIC DNA]</scope>
    <source>
        <strain evidence="11">race 1</strain>
    </source>
</reference>
<dbReference type="Pfam" id="PF00649">
    <property type="entry name" value="Copper-fist"/>
    <property type="match status" value="1"/>
</dbReference>
<dbReference type="EMBL" id="KB730083">
    <property type="protein sequence ID" value="ENH73481.1"/>
    <property type="molecule type" value="Genomic_DNA"/>
</dbReference>
<evidence type="ECO:0000256" key="3">
    <source>
        <dbReference type="ARBA" id="ARBA00022833"/>
    </source>
</evidence>
<dbReference type="GO" id="GO:0006878">
    <property type="term" value="P:intracellular copper ion homeostasis"/>
    <property type="evidence" value="ECO:0007669"/>
    <property type="project" value="TreeGrafter"/>
</dbReference>
<evidence type="ECO:0000313" key="10">
    <source>
        <dbReference type="EMBL" id="ENH73481.1"/>
    </source>
</evidence>
<dbReference type="AlphaFoldDB" id="N4UXK1"/>
<dbReference type="SMART" id="SM00412">
    <property type="entry name" value="Cu_FIST"/>
    <property type="match status" value="1"/>
</dbReference>
<dbReference type="InterPro" id="IPR051763">
    <property type="entry name" value="Copper_Homeo_Regul"/>
</dbReference>
<accession>N4UXK1</accession>
<dbReference type="GO" id="GO:0000978">
    <property type="term" value="F:RNA polymerase II cis-regulatory region sequence-specific DNA binding"/>
    <property type="evidence" value="ECO:0007669"/>
    <property type="project" value="TreeGrafter"/>
</dbReference>
<evidence type="ECO:0000259" key="9">
    <source>
        <dbReference type="PROSITE" id="PS50073"/>
    </source>
</evidence>
<keyword evidence="7" id="KW-0539">Nucleus</keyword>
<evidence type="ECO:0000256" key="5">
    <source>
        <dbReference type="ARBA" id="ARBA00023015"/>
    </source>
</evidence>
<dbReference type="InterPro" id="IPR036395">
    <property type="entry name" value="Cu_fist_DNA-bd_dom_sf"/>
</dbReference>
<keyword evidence="6" id="KW-0804">Transcription</keyword>
<feature type="region of interest" description="Disordered" evidence="8">
    <location>
        <begin position="94"/>
        <end position="149"/>
    </location>
</feature>
<dbReference type="GO" id="GO:0045944">
    <property type="term" value="P:positive regulation of transcription by RNA polymerase II"/>
    <property type="evidence" value="ECO:0007669"/>
    <property type="project" value="TreeGrafter"/>
</dbReference>
<evidence type="ECO:0000256" key="6">
    <source>
        <dbReference type="ARBA" id="ARBA00023163"/>
    </source>
</evidence>
<proteinExistence type="predicted"/>
<comment type="subcellular location">
    <subcellularLocation>
        <location evidence="1">Nucleus</location>
    </subcellularLocation>
</comment>
<feature type="compositionally biased region" description="Polar residues" evidence="8">
    <location>
        <begin position="94"/>
        <end position="119"/>
    </location>
</feature>
<dbReference type="VEuPathDB" id="FungiDB:FOC1_g10008972"/>
<evidence type="ECO:0000256" key="4">
    <source>
        <dbReference type="ARBA" id="ARBA00023008"/>
    </source>
</evidence>
<sequence>MTPKGERFACESCIRGHRVAQCQHTDRPLLRVGRKGRPVSQCTHCRTLRTSRSVHTKCKCASTSYQGMLKQFGRERCDCSEGGTCTCAYKSDHTATNGVPSPSSRGKASTPFTTLSPPESKQRTTENAPVPLQPDYTESLAPSHRSVEPVATRSAPSFTSLNDWPSGNITNPWMTSLEGPLTNSQFDLTQELSGTWDLMPNIGMNEEAQITLPTFDDSLLTLHPFDLGDLFREPDAGQLAMLDNWNPSDIMTTNYHDSEPWFNQP</sequence>
<dbReference type="SUPFAM" id="SSF57879">
    <property type="entry name" value="Zinc domain conserved in yeast copper-regulated transcription factors"/>
    <property type="match status" value="1"/>
</dbReference>
<dbReference type="STRING" id="1229664.N4UXK1"/>
<name>N4UXK1_FUSC1</name>
<dbReference type="SMART" id="SM01090">
    <property type="entry name" value="Copper-fist"/>
    <property type="match status" value="1"/>
</dbReference>
<evidence type="ECO:0000256" key="8">
    <source>
        <dbReference type="SAM" id="MobiDB-lite"/>
    </source>
</evidence>
<protein>
    <submittedName>
        <fullName evidence="10">Copper resistance protein CRF1</fullName>
    </submittedName>
</protein>
<evidence type="ECO:0000313" key="11">
    <source>
        <dbReference type="Proteomes" id="UP000016928"/>
    </source>
</evidence>
<dbReference type="GO" id="GO:0006879">
    <property type="term" value="P:intracellular iron ion homeostasis"/>
    <property type="evidence" value="ECO:0007669"/>
    <property type="project" value="TreeGrafter"/>
</dbReference>
<organism evidence="10 11">
    <name type="scientific">Fusarium oxysporum f. sp. cubense (strain race 1)</name>
    <name type="common">Panama disease fungus</name>
    <dbReference type="NCBI Taxonomy" id="1229664"/>
    <lineage>
        <taxon>Eukaryota</taxon>
        <taxon>Fungi</taxon>
        <taxon>Dikarya</taxon>
        <taxon>Ascomycota</taxon>
        <taxon>Pezizomycotina</taxon>
        <taxon>Sordariomycetes</taxon>
        <taxon>Hypocreomycetidae</taxon>
        <taxon>Hypocreales</taxon>
        <taxon>Nectriaceae</taxon>
        <taxon>Fusarium</taxon>
        <taxon>Fusarium oxysporum species complex</taxon>
    </lineage>
</organism>
<keyword evidence="5" id="KW-0805">Transcription regulation</keyword>
<dbReference type="HOGENOM" id="CLU_091766_0_0_1"/>
<dbReference type="PROSITE" id="PS50073">
    <property type="entry name" value="COPPER_FIST_2"/>
    <property type="match status" value="1"/>
</dbReference>
<dbReference type="GO" id="GO:0005507">
    <property type="term" value="F:copper ion binding"/>
    <property type="evidence" value="ECO:0007669"/>
    <property type="project" value="InterPro"/>
</dbReference>
<feature type="domain" description="Copper-fist" evidence="9">
    <location>
        <begin position="1"/>
        <end position="39"/>
    </location>
</feature>
<dbReference type="PRINTS" id="PR00617">
    <property type="entry name" value="COPPERFIST"/>
</dbReference>
<gene>
    <name evidence="10" type="ORF">FOC1_g10008972</name>
</gene>
<keyword evidence="2" id="KW-0479">Metal-binding</keyword>
<dbReference type="Gene3D" id="3.90.430.10">
    <property type="entry name" value="Copper fist DNA-binding domain"/>
    <property type="match status" value="1"/>
</dbReference>
<dbReference type="FunFam" id="3.90.430.10:FF:000001">
    <property type="entry name" value="Copper fist DNA-binding protein"/>
    <property type="match status" value="1"/>
</dbReference>
<evidence type="ECO:0000256" key="1">
    <source>
        <dbReference type="ARBA" id="ARBA00004123"/>
    </source>
</evidence>
<keyword evidence="4" id="KW-0186">Copper</keyword>
<dbReference type="GO" id="GO:0000981">
    <property type="term" value="F:DNA-binding transcription factor activity, RNA polymerase II-specific"/>
    <property type="evidence" value="ECO:0007669"/>
    <property type="project" value="TreeGrafter"/>
</dbReference>
<keyword evidence="3" id="KW-0862">Zinc</keyword>
<evidence type="ECO:0000256" key="7">
    <source>
        <dbReference type="ARBA" id="ARBA00023242"/>
    </source>
</evidence>
<dbReference type="PANTHER" id="PTHR28088:SF5">
    <property type="entry name" value="TRANSCRIPTIONAL ACTIVATOR HAA1-RELATED"/>
    <property type="match status" value="1"/>
</dbReference>